<feature type="transmembrane region" description="Helical" evidence="1">
    <location>
        <begin position="43"/>
        <end position="73"/>
    </location>
</feature>
<keyword evidence="1" id="KW-0472">Membrane</keyword>
<evidence type="ECO:0000256" key="1">
    <source>
        <dbReference type="SAM" id="Phobius"/>
    </source>
</evidence>
<dbReference type="EMBL" id="MWBO01000055">
    <property type="protein sequence ID" value="OQA51934.1"/>
    <property type="molecule type" value="Genomic_DNA"/>
</dbReference>
<proteinExistence type="predicted"/>
<gene>
    <name evidence="2" type="ORF">BWY43_00737</name>
</gene>
<protein>
    <submittedName>
        <fullName evidence="2">Uncharacterized protein</fullName>
    </submittedName>
</protein>
<dbReference type="AlphaFoldDB" id="A0A1V5SC99"/>
<evidence type="ECO:0000313" key="2">
    <source>
        <dbReference type="EMBL" id="OQA51934.1"/>
    </source>
</evidence>
<dbReference type="Proteomes" id="UP000485367">
    <property type="component" value="Unassembled WGS sequence"/>
</dbReference>
<accession>A0A1V5SC99</accession>
<organism evidence="2">
    <name type="scientific">candidate division WS2 bacterium ADurb.Bin280</name>
    <dbReference type="NCBI Taxonomy" id="1852829"/>
    <lineage>
        <taxon>Bacteria</taxon>
        <taxon>candidate division WS2</taxon>
    </lineage>
</organism>
<feature type="transmembrane region" description="Helical" evidence="1">
    <location>
        <begin position="12"/>
        <end position="31"/>
    </location>
</feature>
<sequence>MLKNKYINDFWRPILLYLVILAVSYFLFYFLSSKSDQISHSTLVQIISLISYTAVAMFVLMIGNSIIFALAYLSLNFSPRPSRIIFQIFSKKRLKKGKERLKIKIINNGNSVPFSDVTIFDEAENKLAVFSSNIFGVLKLRLPPGKYILQASNFGFESKATKGIEIMEGSAPTIELECFAKEDMFINPLSYRYCIFSKILYLLLSLGLILLFFFAQKYTMDLTSAFILISSFASFLIATNIKNNKIIVTDEKGVKLKQKEFTISDSTGKKKQNLYLSSAATANILVSEGIYKISAKGFMTRNLRVSKKSILQANLKLIRG</sequence>
<keyword evidence="1" id="KW-0812">Transmembrane</keyword>
<feature type="transmembrane region" description="Helical" evidence="1">
    <location>
        <begin position="222"/>
        <end position="241"/>
    </location>
</feature>
<reference evidence="2" key="1">
    <citation type="submission" date="2017-02" db="EMBL/GenBank/DDBJ databases">
        <title>Delving into the versatile metabolic prowess of the omnipresent phylum Bacteroidetes.</title>
        <authorList>
            <person name="Nobu M.K."/>
            <person name="Mei R."/>
            <person name="Narihiro T."/>
            <person name="Kuroda K."/>
            <person name="Liu W.-T."/>
        </authorList>
    </citation>
    <scope>NUCLEOTIDE SEQUENCE</scope>
    <source>
        <strain evidence="2">ADurb.Bin280</strain>
    </source>
</reference>
<dbReference type="InterPro" id="IPR008969">
    <property type="entry name" value="CarboxyPept-like_regulatory"/>
</dbReference>
<dbReference type="SUPFAM" id="SSF49464">
    <property type="entry name" value="Carboxypeptidase regulatory domain-like"/>
    <property type="match status" value="1"/>
</dbReference>
<name>A0A1V5SC99_9BACT</name>
<comment type="caution">
    <text evidence="2">The sequence shown here is derived from an EMBL/GenBank/DDBJ whole genome shotgun (WGS) entry which is preliminary data.</text>
</comment>
<keyword evidence="1" id="KW-1133">Transmembrane helix</keyword>
<feature type="transmembrane region" description="Helical" evidence="1">
    <location>
        <begin position="199"/>
        <end position="216"/>
    </location>
</feature>